<evidence type="ECO:0000256" key="1">
    <source>
        <dbReference type="SAM" id="Coils"/>
    </source>
</evidence>
<dbReference type="Pfam" id="PF13598">
    <property type="entry name" value="DUF4139"/>
    <property type="match status" value="1"/>
</dbReference>
<gene>
    <name evidence="5" type="ORF">E1B28_010961</name>
</gene>
<comment type="caution">
    <text evidence="5">The sequence shown here is derived from an EMBL/GenBank/DDBJ whole genome shotgun (WGS) entry which is preliminary data.</text>
</comment>
<dbReference type="RefSeq" id="XP_043005733.1">
    <property type="nucleotide sequence ID" value="XM_043155949.1"/>
</dbReference>
<proteinExistence type="predicted"/>
<reference evidence="5" key="1">
    <citation type="journal article" date="2021" name="Genome Biol. Evol.">
        <title>The assembled and annotated genome of the fairy-ring fungus Marasmius oreades.</title>
        <authorList>
            <person name="Hiltunen M."/>
            <person name="Ament-Velasquez S.L."/>
            <person name="Johannesson H."/>
        </authorList>
    </citation>
    <scope>NUCLEOTIDE SEQUENCE</scope>
    <source>
        <strain evidence="5">03SP1</strain>
    </source>
</reference>
<evidence type="ECO:0000259" key="4">
    <source>
        <dbReference type="Pfam" id="PF13600"/>
    </source>
</evidence>
<evidence type="ECO:0000259" key="3">
    <source>
        <dbReference type="Pfam" id="PF13598"/>
    </source>
</evidence>
<accession>A0A9P7RUG7</accession>
<evidence type="ECO:0000313" key="6">
    <source>
        <dbReference type="Proteomes" id="UP001049176"/>
    </source>
</evidence>
<dbReference type="PANTHER" id="PTHR31005">
    <property type="entry name" value="DUF4139 DOMAIN-CONTAINING PROTEIN"/>
    <property type="match status" value="1"/>
</dbReference>
<sequence length="597" mass="65841">MSTENTTSSHTELVRALELVSVEASNITNVNLYPGCAEITRVYRFGVQKGQNLVNIRELPWTMELESLRVKSHLGSTKINNVTVDRMLGFSPPKPLALVTAQRRKNIVEKQLDRVKKTSLALDCYTGTFRASDCSINSFEDILKRIRSSGEMLDEEILGLEDELRTLNEEIQLELERHEAVSDGQKPFKATISMLVEDACDMELRLVYTVNHAKWTPAYDMHVNLKALNSPVSLTYKAMITQNTGENWTNVPLTLRTMSPSTEIDLPILESWPLTLTLPEHQSSPLTSRKRRRESTGGTPARKSGTYDKRNVAYEEESSEEAEEGVVGAESGSLMDANTNGDEGDGNIDTLGFPEGNVSVTFKIPGGATIISNNAVHQALIADLKLEARLEWSSIPKGDSTALVKAQLRNTSEYPLLPSTANVYVDDALHARSGIPGVPPTSTFECTLGLDPSLRITYHPAVKHSSTTGFYNKSRAYNHIQRITIHNMKHLPLKNLKIFDHMPIPENPQVSVKLINPALRLPGPGMESGNKAIPSVKVSEGVVAQWAGSDEPDADVRNLGKDGKISWLCDLPAQGTIELVLQWEVLTPPDAQIVGLY</sequence>
<evidence type="ECO:0000256" key="2">
    <source>
        <dbReference type="SAM" id="MobiDB-lite"/>
    </source>
</evidence>
<feature type="compositionally biased region" description="Acidic residues" evidence="2">
    <location>
        <begin position="314"/>
        <end position="324"/>
    </location>
</feature>
<dbReference type="InterPro" id="IPR011935">
    <property type="entry name" value="CHP02231"/>
</dbReference>
<feature type="region of interest" description="Disordered" evidence="2">
    <location>
        <begin position="280"/>
        <end position="352"/>
    </location>
</feature>
<feature type="coiled-coil region" evidence="1">
    <location>
        <begin position="150"/>
        <end position="181"/>
    </location>
</feature>
<evidence type="ECO:0008006" key="7">
    <source>
        <dbReference type="Google" id="ProtNLM"/>
    </source>
</evidence>
<dbReference type="PANTHER" id="PTHR31005:SF8">
    <property type="entry name" value="DUF4139 DOMAIN-CONTAINING PROTEIN"/>
    <property type="match status" value="1"/>
</dbReference>
<feature type="domain" description="DUF4140" evidence="4">
    <location>
        <begin position="30"/>
        <end position="120"/>
    </location>
</feature>
<keyword evidence="6" id="KW-1185">Reference proteome</keyword>
<evidence type="ECO:0000313" key="5">
    <source>
        <dbReference type="EMBL" id="KAG7089263.1"/>
    </source>
</evidence>
<dbReference type="NCBIfam" id="TIGR02231">
    <property type="entry name" value="mucoidy inhibitor MuiA family protein"/>
    <property type="match status" value="1"/>
</dbReference>
<name>A0A9P7RUG7_9AGAR</name>
<dbReference type="GeneID" id="66080036"/>
<dbReference type="InterPro" id="IPR037291">
    <property type="entry name" value="DUF4139"/>
</dbReference>
<dbReference type="EMBL" id="CM032187">
    <property type="protein sequence ID" value="KAG7089263.1"/>
    <property type="molecule type" value="Genomic_DNA"/>
</dbReference>
<protein>
    <recommendedName>
        <fullName evidence="7">Mucoidy inhibitor A</fullName>
    </recommendedName>
</protein>
<dbReference type="AlphaFoldDB" id="A0A9P7RUG7"/>
<keyword evidence="1" id="KW-0175">Coiled coil</keyword>
<dbReference type="OrthoDB" id="10068793at2759"/>
<dbReference type="InterPro" id="IPR025554">
    <property type="entry name" value="DUF4140"/>
</dbReference>
<dbReference type="Proteomes" id="UP001049176">
    <property type="component" value="Chromosome 7"/>
</dbReference>
<dbReference type="Pfam" id="PF13600">
    <property type="entry name" value="DUF4140"/>
    <property type="match status" value="1"/>
</dbReference>
<dbReference type="KEGG" id="more:E1B28_010961"/>
<feature type="domain" description="DUF4139" evidence="3">
    <location>
        <begin position="204"/>
        <end position="587"/>
    </location>
</feature>
<organism evidence="5 6">
    <name type="scientific">Marasmius oreades</name>
    <name type="common">fairy-ring Marasmius</name>
    <dbReference type="NCBI Taxonomy" id="181124"/>
    <lineage>
        <taxon>Eukaryota</taxon>
        <taxon>Fungi</taxon>
        <taxon>Dikarya</taxon>
        <taxon>Basidiomycota</taxon>
        <taxon>Agaricomycotina</taxon>
        <taxon>Agaricomycetes</taxon>
        <taxon>Agaricomycetidae</taxon>
        <taxon>Agaricales</taxon>
        <taxon>Marasmiineae</taxon>
        <taxon>Marasmiaceae</taxon>
        <taxon>Marasmius</taxon>
    </lineage>
</organism>